<proteinExistence type="predicted"/>
<sequence length="22" mass="2639">NVIRLISHCICYIYNFSYSSRS</sequence>
<evidence type="ECO:0000313" key="1">
    <source>
        <dbReference type="EMBL" id="EYU18520.1"/>
    </source>
</evidence>
<feature type="non-terminal residue" evidence="1">
    <location>
        <position position="1"/>
    </location>
</feature>
<dbReference type="EMBL" id="KI632331">
    <property type="protein sequence ID" value="EYU18520.1"/>
    <property type="molecule type" value="Genomic_DNA"/>
</dbReference>
<organism evidence="1 2">
    <name type="scientific">Erythranthe guttata</name>
    <name type="common">Yellow monkey flower</name>
    <name type="synonym">Mimulus guttatus</name>
    <dbReference type="NCBI Taxonomy" id="4155"/>
    <lineage>
        <taxon>Eukaryota</taxon>
        <taxon>Viridiplantae</taxon>
        <taxon>Streptophyta</taxon>
        <taxon>Embryophyta</taxon>
        <taxon>Tracheophyta</taxon>
        <taxon>Spermatophyta</taxon>
        <taxon>Magnoliopsida</taxon>
        <taxon>eudicotyledons</taxon>
        <taxon>Gunneridae</taxon>
        <taxon>Pentapetalae</taxon>
        <taxon>asterids</taxon>
        <taxon>lamiids</taxon>
        <taxon>Lamiales</taxon>
        <taxon>Phrymaceae</taxon>
        <taxon>Erythranthe</taxon>
    </lineage>
</organism>
<feature type="non-terminal residue" evidence="1">
    <location>
        <position position="22"/>
    </location>
</feature>
<dbReference type="Proteomes" id="UP000030748">
    <property type="component" value="Unassembled WGS sequence"/>
</dbReference>
<protein>
    <submittedName>
        <fullName evidence="1">Uncharacterized protein</fullName>
    </submittedName>
</protein>
<dbReference type="AlphaFoldDB" id="A0A022PWC0"/>
<accession>A0A022PWC0</accession>
<keyword evidence="2" id="KW-1185">Reference proteome</keyword>
<gene>
    <name evidence="1" type="ORF">MIMGU_mgv1a0247121mg</name>
</gene>
<name>A0A022PWC0_ERYGU</name>
<reference evidence="1 2" key="1">
    <citation type="journal article" date="2013" name="Proc. Natl. Acad. Sci. U.S.A.">
        <title>Fine-scale variation in meiotic recombination in Mimulus inferred from population shotgun sequencing.</title>
        <authorList>
            <person name="Hellsten U."/>
            <person name="Wright K.M."/>
            <person name="Jenkins J."/>
            <person name="Shu S."/>
            <person name="Yuan Y."/>
            <person name="Wessler S.R."/>
            <person name="Schmutz J."/>
            <person name="Willis J.H."/>
            <person name="Rokhsar D.S."/>
        </authorList>
    </citation>
    <scope>NUCLEOTIDE SEQUENCE [LARGE SCALE GENOMIC DNA]</scope>
    <source>
        <strain evidence="2">cv. DUN x IM62</strain>
    </source>
</reference>
<evidence type="ECO:0000313" key="2">
    <source>
        <dbReference type="Proteomes" id="UP000030748"/>
    </source>
</evidence>